<reference evidence="1 2" key="1">
    <citation type="submission" date="2020-04" db="EMBL/GenBank/DDBJ databases">
        <title>Plant Genome Project.</title>
        <authorList>
            <person name="Zhang R.-G."/>
        </authorList>
    </citation>
    <scope>NUCLEOTIDE SEQUENCE [LARGE SCALE GENOMIC DNA]</scope>
    <source>
        <strain evidence="1">YNK0</strain>
        <tissue evidence="1">Leaf</tissue>
    </source>
</reference>
<sequence>MLAFAGKKRELYMGHLPCCSMSCCTDGVSALVSPYYSCCDGPAPLLGFLPSSYLAAMIKADTANISRVCLHQALADSEAEFTHLLLSLDERSIPGREPLGTQPLLPALQMGKCSIRPTTASRARLLKEKMRTKLAAIIASGEFTVKQSRSKGEPISIQWSHWVFMFSQMQSWTLPHIRLSAWVRISRKCTVVAVCDAYYTANVGYAKKIANVWTKLYVEETSEYAKKTS</sequence>
<evidence type="ECO:0000313" key="2">
    <source>
        <dbReference type="Proteomes" id="UP000655225"/>
    </source>
</evidence>
<accession>A0A834YS52</accession>
<gene>
    <name evidence="1" type="ORF">HHK36_023997</name>
</gene>
<protein>
    <submittedName>
        <fullName evidence="1">Uncharacterized protein</fullName>
    </submittedName>
</protein>
<dbReference type="EMBL" id="JABCRI010000017">
    <property type="protein sequence ID" value="KAF8391688.1"/>
    <property type="molecule type" value="Genomic_DNA"/>
</dbReference>
<organism evidence="1 2">
    <name type="scientific">Tetracentron sinense</name>
    <name type="common">Spur-leaf</name>
    <dbReference type="NCBI Taxonomy" id="13715"/>
    <lineage>
        <taxon>Eukaryota</taxon>
        <taxon>Viridiplantae</taxon>
        <taxon>Streptophyta</taxon>
        <taxon>Embryophyta</taxon>
        <taxon>Tracheophyta</taxon>
        <taxon>Spermatophyta</taxon>
        <taxon>Magnoliopsida</taxon>
        <taxon>Trochodendrales</taxon>
        <taxon>Trochodendraceae</taxon>
        <taxon>Tetracentron</taxon>
    </lineage>
</organism>
<evidence type="ECO:0000313" key="1">
    <source>
        <dbReference type="EMBL" id="KAF8391688.1"/>
    </source>
</evidence>
<dbReference type="AlphaFoldDB" id="A0A834YS52"/>
<name>A0A834YS52_TETSI</name>
<proteinExistence type="predicted"/>
<keyword evidence="2" id="KW-1185">Reference proteome</keyword>
<comment type="caution">
    <text evidence="1">The sequence shown here is derived from an EMBL/GenBank/DDBJ whole genome shotgun (WGS) entry which is preliminary data.</text>
</comment>
<dbReference type="Proteomes" id="UP000655225">
    <property type="component" value="Unassembled WGS sequence"/>
</dbReference>